<evidence type="ECO:0000256" key="2">
    <source>
        <dbReference type="ARBA" id="ARBA00023315"/>
    </source>
</evidence>
<accession>A0A418X2N7</accession>
<dbReference type="InterPro" id="IPR000182">
    <property type="entry name" value="GNAT_dom"/>
</dbReference>
<dbReference type="CDD" id="cd04301">
    <property type="entry name" value="NAT_SF"/>
    <property type="match status" value="1"/>
</dbReference>
<evidence type="ECO:0000313" key="5">
    <source>
        <dbReference type="Proteomes" id="UP000285190"/>
    </source>
</evidence>
<proteinExistence type="predicted"/>
<dbReference type="PANTHER" id="PTHR43877">
    <property type="entry name" value="AMINOALKYLPHOSPHONATE N-ACETYLTRANSFERASE-RELATED-RELATED"/>
    <property type="match status" value="1"/>
</dbReference>
<evidence type="ECO:0000313" key="4">
    <source>
        <dbReference type="EMBL" id="RJG06695.1"/>
    </source>
</evidence>
<feature type="domain" description="N-acetyltransferase" evidence="3">
    <location>
        <begin position="2"/>
        <end position="142"/>
    </location>
</feature>
<evidence type="ECO:0000259" key="3">
    <source>
        <dbReference type="PROSITE" id="PS51186"/>
    </source>
</evidence>
<dbReference type="Proteomes" id="UP000285190">
    <property type="component" value="Unassembled WGS sequence"/>
</dbReference>
<dbReference type="OrthoDB" id="9789603at2"/>
<keyword evidence="5" id="KW-1185">Reference proteome</keyword>
<evidence type="ECO:0000256" key="1">
    <source>
        <dbReference type="ARBA" id="ARBA00022679"/>
    </source>
</evidence>
<organism evidence="4 5">
    <name type="scientific">Noviherbaspirillum cavernae</name>
    <dbReference type="NCBI Taxonomy" id="2320862"/>
    <lineage>
        <taxon>Bacteria</taxon>
        <taxon>Pseudomonadati</taxon>
        <taxon>Pseudomonadota</taxon>
        <taxon>Betaproteobacteria</taxon>
        <taxon>Burkholderiales</taxon>
        <taxon>Oxalobacteraceae</taxon>
        <taxon>Noviherbaspirillum</taxon>
    </lineage>
</organism>
<dbReference type="GO" id="GO:0016747">
    <property type="term" value="F:acyltransferase activity, transferring groups other than amino-acyl groups"/>
    <property type="evidence" value="ECO:0007669"/>
    <property type="project" value="InterPro"/>
</dbReference>
<sequence>MIDIRTATLADSRPIAGLMNALGYPDAASYIERRIVQLTAHPDEELLVATRNGEVVGVISIHFIPQLALAGDYCRISYFCVSENARSEGVGAALEARTVELARERGCDSIEVHSNSRREDAHRFYYRQGYVESPKYLIKKPG</sequence>
<dbReference type="PROSITE" id="PS51186">
    <property type="entry name" value="GNAT"/>
    <property type="match status" value="1"/>
</dbReference>
<keyword evidence="2" id="KW-0012">Acyltransferase</keyword>
<dbReference type="Pfam" id="PF00583">
    <property type="entry name" value="Acetyltransf_1"/>
    <property type="match status" value="1"/>
</dbReference>
<dbReference type="EMBL" id="QYUN01000002">
    <property type="protein sequence ID" value="RJG06695.1"/>
    <property type="molecule type" value="Genomic_DNA"/>
</dbReference>
<dbReference type="InterPro" id="IPR050832">
    <property type="entry name" value="Bact_Acetyltransf"/>
</dbReference>
<reference evidence="4 5" key="1">
    <citation type="submission" date="2018-09" db="EMBL/GenBank/DDBJ databases">
        <authorList>
            <person name="Zhu H."/>
        </authorList>
    </citation>
    <scope>NUCLEOTIDE SEQUENCE [LARGE SCALE GENOMIC DNA]</scope>
    <source>
        <strain evidence="4 5">K2R10-39</strain>
    </source>
</reference>
<dbReference type="InterPro" id="IPR016181">
    <property type="entry name" value="Acyl_CoA_acyltransferase"/>
</dbReference>
<dbReference type="SUPFAM" id="SSF55729">
    <property type="entry name" value="Acyl-CoA N-acyltransferases (Nat)"/>
    <property type="match status" value="1"/>
</dbReference>
<name>A0A418X2N7_9BURK</name>
<dbReference type="Gene3D" id="3.40.630.30">
    <property type="match status" value="1"/>
</dbReference>
<protein>
    <submittedName>
        <fullName evidence="4">GNAT family N-acetyltransferase</fullName>
    </submittedName>
</protein>
<dbReference type="RefSeq" id="WP_119739503.1">
    <property type="nucleotide sequence ID" value="NZ_QYUN01000002.1"/>
</dbReference>
<gene>
    <name evidence="4" type="ORF">D3870_12350</name>
</gene>
<keyword evidence="1 4" id="KW-0808">Transferase</keyword>
<comment type="caution">
    <text evidence="4">The sequence shown here is derived from an EMBL/GenBank/DDBJ whole genome shotgun (WGS) entry which is preliminary data.</text>
</comment>
<dbReference type="AlphaFoldDB" id="A0A418X2N7"/>